<feature type="compositionally biased region" description="Polar residues" evidence="1">
    <location>
        <begin position="541"/>
        <end position="552"/>
    </location>
</feature>
<name>A0A0P1BNY4_9BASI</name>
<keyword evidence="4" id="KW-1185">Reference proteome</keyword>
<feature type="region of interest" description="Disordered" evidence="1">
    <location>
        <begin position="335"/>
        <end position="418"/>
    </location>
</feature>
<feature type="region of interest" description="Disordered" evidence="1">
    <location>
        <begin position="272"/>
        <end position="303"/>
    </location>
</feature>
<proteinExistence type="predicted"/>
<protein>
    <recommendedName>
        <fullName evidence="2">CRAL-TRIO domain-containing protein</fullName>
    </recommendedName>
</protein>
<feature type="compositionally biased region" description="Low complexity" evidence="1">
    <location>
        <begin position="517"/>
        <end position="530"/>
    </location>
</feature>
<feature type="domain" description="CRAL-TRIO" evidence="2">
    <location>
        <begin position="81"/>
        <end position="255"/>
    </location>
</feature>
<dbReference type="PANTHER" id="PTHR46590">
    <property type="entry name" value="PHOSPHATIDYLINOSITOL TRANSFER PROTEIN CSR1-RELATED"/>
    <property type="match status" value="1"/>
</dbReference>
<feature type="region of interest" description="Disordered" evidence="1">
    <location>
        <begin position="452"/>
        <end position="555"/>
    </location>
</feature>
<feature type="compositionally biased region" description="Basic and acidic residues" evidence="1">
    <location>
        <begin position="531"/>
        <end position="540"/>
    </location>
</feature>
<feature type="compositionally biased region" description="Low complexity" evidence="1">
    <location>
        <begin position="366"/>
        <end position="385"/>
    </location>
</feature>
<dbReference type="SUPFAM" id="SSF52087">
    <property type="entry name" value="CRAL/TRIO domain"/>
    <property type="match status" value="1"/>
</dbReference>
<evidence type="ECO:0000256" key="1">
    <source>
        <dbReference type="SAM" id="MobiDB-lite"/>
    </source>
</evidence>
<dbReference type="OrthoDB" id="75724at2759"/>
<dbReference type="Proteomes" id="UP000054845">
    <property type="component" value="Unassembled WGS sequence"/>
</dbReference>
<evidence type="ECO:0000313" key="3">
    <source>
        <dbReference type="EMBL" id="CEH17392.1"/>
    </source>
</evidence>
<organism evidence="3 4">
    <name type="scientific">Ceraceosorus bombacis</name>
    <dbReference type="NCBI Taxonomy" id="401625"/>
    <lineage>
        <taxon>Eukaryota</taxon>
        <taxon>Fungi</taxon>
        <taxon>Dikarya</taxon>
        <taxon>Basidiomycota</taxon>
        <taxon>Ustilaginomycotina</taxon>
        <taxon>Exobasidiomycetes</taxon>
        <taxon>Ceraceosorales</taxon>
        <taxon>Ceraceosoraceae</taxon>
        <taxon>Ceraceosorus</taxon>
    </lineage>
</organism>
<dbReference type="InterPro" id="IPR036865">
    <property type="entry name" value="CRAL-TRIO_dom_sf"/>
</dbReference>
<feature type="compositionally biased region" description="Polar residues" evidence="1">
    <location>
        <begin position="279"/>
        <end position="289"/>
    </location>
</feature>
<dbReference type="AlphaFoldDB" id="A0A0P1BNY4"/>
<dbReference type="EMBL" id="CCYA01000254">
    <property type="protein sequence ID" value="CEH17392.1"/>
    <property type="molecule type" value="Genomic_DNA"/>
</dbReference>
<dbReference type="InterPro" id="IPR052432">
    <property type="entry name" value="PITP/CRAL-TRIO"/>
</dbReference>
<sequence length="859" mass="95224">MKWWSSRRSDAYSINFCAATLFRFFRRARFSQEGALSLLTGSLLWRIRTDLPALNLSSLHPIFVAPPAGRPPLFWANTRFRDRYKRPCGVINLRSLERADVDGLNEVREYIVACMECIRRQLAEDYARYRQDRKGKGSRNALQIARNQQEIDDGFAVPEAVPPLQMVIAISLKSSGIANLEMELLPFLLDLLKNHFPGMVGAIYMMHYGWVHSGMWGLAKRVLPKEALARIFFPSNAEMAAEHFEPDHLLTEWGGDWDVKMTDETNDIMIRHARPARSGRQSQPSSLPGSPTEKDQSARPTLSRTGSFESVLDEYHSFAPSLTPVAARKLHHLQMTRGVPDEDSSATPRARKRATSDPRKGGPADQRQSTSASASGAATPSQSATRSPTHRRLRVRSTASVTPGTGAAASALTGRRRDRNVHFHASPSISPAVTRDHSPVRRVGSLRDFRLSLPQHVPGTGVDPLHARRGGSGSEGEDSDHSAASGKVGEKLGRGRRQTPTQTRKDPSSSALGFFARWRSGSRGSASTSGDQEKAYRESLRAQQAAQSQVTSPVIDETDAWETTEAERHQSQEIDTPPQSAIDEALQNEPASPRLQVPFIEEPPLSAGLSGPARYLSRRSRRAENLPGHVSPYNASNPFWGYPAYASSSGDGHDSRFSLHQMHPQHMHVRRRKRDLLRTLSYLFVLRLLSSHRSIRAQIIYLWRSFARAVSVGGDADGDGGDKRWREAEDRYKRLRSASRHGEAQQLARQERARLEAERKRLQGQPLARLGIQRRYLVFILLLALLRRDIRARTLNGVKGTTESVKGFLAVTAGRVVLGLQAGAHAEPDTAAAAVSSASSLSGLHLRRRLGLGTPSEQP</sequence>
<dbReference type="Gene3D" id="3.40.525.10">
    <property type="entry name" value="CRAL-TRIO lipid binding domain"/>
    <property type="match status" value="1"/>
</dbReference>
<dbReference type="PANTHER" id="PTHR46590:SF4">
    <property type="entry name" value="CRAL-TRIO DOMAIN-CONTAINING PROTEIN"/>
    <property type="match status" value="1"/>
</dbReference>
<dbReference type="Pfam" id="PF00650">
    <property type="entry name" value="CRAL_TRIO"/>
    <property type="match status" value="1"/>
</dbReference>
<evidence type="ECO:0000313" key="4">
    <source>
        <dbReference type="Proteomes" id="UP000054845"/>
    </source>
</evidence>
<dbReference type="CDD" id="cd00170">
    <property type="entry name" value="SEC14"/>
    <property type="match status" value="1"/>
</dbReference>
<evidence type="ECO:0000259" key="2">
    <source>
        <dbReference type="Pfam" id="PF00650"/>
    </source>
</evidence>
<reference evidence="3 4" key="1">
    <citation type="submission" date="2014-09" db="EMBL/GenBank/DDBJ databases">
        <authorList>
            <person name="Magalhaes I.L.F."/>
            <person name="Oliveira U."/>
            <person name="Santos F.R."/>
            <person name="Vidigal T.H.D.A."/>
            <person name="Brescovit A.D."/>
            <person name="Santos A.J."/>
        </authorList>
    </citation>
    <scope>NUCLEOTIDE SEQUENCE [LARGE SCALE GENOMIC DNA]</scope>
</reference>
<dbReference type="InterPro" id="IPR001251">
    <property type="entry name" value="CRAL-TRIO_dom"/>
</dbReference>
<accession>A0A0P1BNY4</accession>